<evidence type="ECO:0000256" key="1">
    <source>
        <dbReference type="SAM" id="Phobius"/>
    </source>
</evidence>
<dbReference type="InterPro" id="IPR049458">
    <property type="entry name" value="EpsG-like"/>
</dbReference>
<proteinExistence type="predicted"/>
<dbReference type="EMBL" id="CAKKNS010000002">
    <property type="protein sequence ID" value="CAH0416475.1"/>
    <property type="molecule type" value="Genomic_DNA"/>
</dbReference>
<sequence>MVYLLSVISSLHLSFVKNKKQVLLSFLLVLYLAFLAGIVTSPHSFDTYAYQLTYSWTPASHRYEPGYIYWSYAFYKLGIPYVVFRLTYYISAMLVMWWAVKRFGGNLLTYFSIFAIYPFLVEITQVRNFGMIAVVALAFSFIKETSKWQWLLGFVILIIAFNFQAAGLLYLLVPFIFMLDSKLLQKIVERGYWILLILATGIHYFIPVTIANRLVLAAFNIVGRKQSDAFAHFGAGSSFSVAIGYFIFLGIMIYVWKYFINRTPDLLTYRRYKILYSVLVISVIDILLITSAIDFERYIRDGFTLSLIAFSMYERDYINNIRIKRIFWLLMGILIIVATIIYRYWNISQDGRMQYLLYITQFMPNINWPV</sequence>
<feature type="transmembrane region" description="Helical" evidence="1">
    <location>
        <begin position="274"/>
        <end position="292"/>
    </location>
</feature>
<dbReference type="Proteomes" id="UP000789707">
    <property type="component" value="Unassembled WGS sequence"/>
</dbReference>
<keyword evidence="1" id="KW-0472">Membrane</keyword>
<keyword evidence="1" id="KW-1133">Transmembrane helix</keyword>
<evidence type="ECO:0008006" key="4">
    <source>
        <dbReference type="Google" id="ProtNLM"/>
    </source>
</evidence>
<feature type="transmembrane region" description="Helical" evidence="1">
    <location>
        <begin position="151"/>
        <end position="179"/>
    </location>
</feature>
<organism evidence="2 3">
    <name type="scientific">Periweissella fabaria</name>
    <dbReference type="NCBI Taxonomy" id="546157"/>
    <lineage>
        <taxon>Bacteria</taxon>
        <taxon>Bacillati</taxon>
        <taxon>Bacillota</taxon>
        <taxon>Bacilli</taxon>
        <taxon>Lactobacillales</taxon>
        <taxon>Lactobacillaceae</taxon>
        <taxon>Periweissella</taxon>
    </lineage>
</organism>
<evidence type="ECO:0000313" key="2">
    <source>
        <dbReference type="EMBL" id="CAH0416475.1"/>
    </source>
</evidence>
<reference evidence="2 3" key="1">
    <citation type="submission" date="2021-11" db="EMBL/GenBank/DDBJ databases">
        <authorList>
            <person name="Depoorter E."/>
        </authorList>
    </citation>
    <scope>NUCLEOTIDE SEQUENCE [LARGE SCALE GENOMIC DNA]</scope>
    <source>
        <strain evidence="2 3">LMG 24289</strain>
    </source>
</reference>
<dbReference type="Pfam" id="PF14897">
    <property type="entry name" value="EpsG"/>
    <property type="match status" value="1"/>
</dbReference>
<dbReference type="RefSeq" id="WP_230096535.1">
    <property type="nucleotide sequence ID" value="NZ_CAKKNS010000002.1"/>
</dbReference>
<feature type="transmembrane region" description="Helical" evidence="1">
    <location>
        <begin position="191"/>
        <end position="210"/>
    </location>
</feature>
<keyword evidence="3" id="KW-1185">Reference proteome</keyword>
<keyword evidence="1" id="KW-0812">Transmembrane</keyword>
<gene>
    <name evidence="2" type="ORF">WFA24289_00779</name>
</gene>
<protein>
    <recommendedName>
        <fullName evidence="4">EpsG family protein</fullName>
    </recommendedName>
</protein>
<feature type="transmembrane region" description="Helical" evidence="1">
    <location>
        <begin position="230"/>
        <end position="254"/>
    </location>
</feature>
<name>A0ABN8BLB4_9LACO</name>
<feature type="transmembrane region" description="Helical" evidence="1">
    <location>
        <begin position="79"/>
        <end position="100"/>
    </location>
</feature>
<feature type="transmembrane region" description="Helical" evidence="1">
    <location>
        <begin position="326"/>
        <end position="345"/>
    </location>
</feature>
<accession>A0ABN8BLB4</accession>
<evidence type="ECO:0000313" key="3">
    <source>
        <dbReference type="Proteomes" id="UP000789707"/>
    </source>
</evidence>
<feature type="transmembrane region" description="Helical" evidence="1">
    <location>
        <begin position="107"/>
        <end position="139"/>
    </location>
</feature>
<feature type="transmembrane region" description="Helical" evidence="1">
    <location>
        <begin position="21"/>
        <end position="40"/>
    </location>
</feature>
<comment type="caution">
    <text evidence="2">The sequence shown here is derived from an EMBL/GenBank/DDBJ whole genome shotgun (WGS) entry which is preliminary data.</text>
</comment>